<dbReference type="Pfam" id="PF02518">
    <property type="entry name" value="HATPase_c"/>
    <property type="match status" value="1"/>
</dbReference>
<dbReference type="InterPro" id="IPR001789">
    <property type="entry name" value="Sig_transdc_resp-reg_receiver"/>
</dbReference>
<evidence type="ECO:0000313" key="16">
    <source>
        <dbReference type="EMBL" id="QOL50347.1"/>
    </source>
</evidence>
<proteinExistence type="predicted"/>
<evidence type="ECO:0000256" key="2">
    <source>
        <dbReference type="ARBA" id="ARBA00012438"/>
    </source>
</evidence>
<keyword evidence="4" id="KW-0808">Transferase</keyword>
<evidence type="ECO:0000256" key="12">
    <source>
        <dbReference type="PROSITE-ProRule" id="PRU00244"/>
    </source>
</evidence>
<feature type="domain" description="Response regulatory" evidence="14">
    <location>
        <begin position="534"/>
        <end position="652"/>
    </location>
</feature>
<dbReference type="InterPro" id="IPR036890">
    <property type="entry name" value="HATPase_C_sf"/>
</dbReference>
<evidence type="ECO:0000313" key="17">
    <source>
        <dbReference type="Proteomes" id="UP000593875"/>
    </source>
</evidence>
<dbReference type="PROSITE" id="PS50109">
    <property type="entry name" value="HIS_KIN"/>
    <property type="match status" value="1"/>
</dbReference>
<evidence type="ECO:0000256" key="11">
    <source>
        <dbReference type="PROSITE-ProRule" id="PRU00169"/>
    </source>
</evidence>
<evidence type="ECO:0000259" key="14">
    <source>
        <dbReference type="PROSITE" id="PS50110"/>
    </source>
</evidence>
<comment type="function">
    <text evidence="9">Member of the two-component regulatory system BvgS/BvgA. Phosphorylates BvgA via a four-step phosphorelay in response to environmental signals.</text>
</comment>
<dbReference type="SMART" id="SM00448">
    <property type="entry name" value="REC"/>
    <property type="match status" value="1"/>
</dbReference>
<evidence type="ECO:0000256" key="8">
    <source>
        <dbReference type="ARBA" id="ARBA00023026"/>
    </source>
</evidence>
<dbReference type="InterPro" id="IPR005330">
    <property type="entry name" value="MHYT_dom"/>
</dbReference>
<name>A0A7L9U5Z3_9BURK</name>
<keyword evidence="12" id="KW-0812">Transmembrane</keyword>
<comment type="catalytic activity">
    <reaction evidence="1">
        <text>ATP + protein L-histidine = ADP + protein N-phospho-L-histidine.</text>
        <dbReference type="EC" id="2.7.13.3"/>
    </reaction>
</comment>
<evidence type="ECO:0000259" key="15">
    <source>
        <dbReference type="PROSITE" id="PS50924"/>
    </source>
</evidence>
<keyword evidence="12" id="KW-1133">Transmembrane helix</keyword>
<feature type="domain" description="MHYT" evidence="15">
    <location>
        <begin position="6"/>
        <end position="199"/>
    </location>
</feature>
<dbReference type="AlphaFoldDB" id="A0A7L9U5Z3"/>
<evidence type="ECO:0000256" key="6">
    <source>
        <dbReference type="ARBA" id="ARBA00022777"/>
    </source>
</evidence>
<dbReference type="InterPro" id="IPR004358">
    <property type="entry name" value="Sig_transdc_His_kin-like_C"/>
</dbReference>
<dbReference type="PANTHER" id="PTHR43547">
    <property type="entry name" value="TWO-COMPONENT HISTIDINE KINASE"/>
    <property type="match status" value="1"/>
</dbReference>
<feature type="transmembrane region" description="Helical" evidence="12">
    <location>
        <begin position="78"/>
        <end position="95"/>
    </location>
</feature>
<dbReference type="PROSITE" id="PS50924">
    <property type="entry name" value="MHYT"/>
    <property type="match status" value="1"/>
</dbReference>
<dbReference type="InterPro" id="IPR011006">
    <property type="entry name" value="CheY-like_superfamily"/>
</dbReference>
<dbReference type="CDD" id="cd16922">
    <property type="entry name" value="HATPase_EvgS-ArcB-TorS-like"/>
    <property type="match status" value="1"/>
</dbReference>
<evidence type="ECO:0000256" key="3">
    <source>
        <dbReference type="ARBA" id="ARBA00022553"/>
    </source>
</evidence>
<dbReference type="Proteomes" id="UP000593875">
    <property type="component" value="Chromosome"/>
</dbReference>
<dbReference type="GO" id="GO:0016020">
    <property type="term" value="C:membrane"/>
    <property type="evidence" value="ECO:0007669"/>
    <property type="project" value="UniProtKB-UniRule"/>
</dbReference>
<dbReference type="EMBL" id="CP062941">
    <property type="protein sequence ID" value="QOL50347.1"/>
    <property type="molecule type" value="Genomic_DNA"/>
</dbReference>
<keyword evidence="5" id="KW-0732">Signal</keyword>
<dbReference type="RefSeq" id="WP_193687363.1">
    <property type="nucleotide sequence ID" value="NZ_CP062941.1"/>
</dbReference>
<feature type="transmembrane region" description="Helical" evidence="12">
    <location>
        <begin position="172"/>
        <end position="190"/>
    </location>
</feature>
<dbReference type="GO" id="GO:0000155">
    <property type="term" value="F:phosphorelay sensor kinase activity"/>
    <property type="evidence" value="ECO:0007669"/>
    <property type="project" value="InterPro"/>
</dbReference>
<dbReference type="KEGG" id="mlir:LPB04_03280"/>
<keyword evidence="17" id="KW-1185">Reference proteome</keyword>
<feature type="modified residue" description="4-aspartylphosphate" evidence="11">
    <location>
        <position position="583"/>
    </location>
</feature>
<feature type="transmembrane region" description="Helical" evidence="12">
    <location>
        <begin position="140"/>
        <end position="160"/>
    </location>
</feature>
<dbReference type="Pfam" id="PF03707">
    <property type="entry name" value="MHYT"/>
    <property type="match status" value="3"/>
</dbReference>
<reference evidence="16 17" key="1">
    <citation type="submission" date="2020-10" db="EMBL/GenBank/DDBJ databases">
        <title>Genome sequencing of Massilia sp. LPB0304.</title>
        <authorList>
            <person name="Kim J."/>
        </authorList>
    </citation>
    <scope>NUCLEOTIDE SEQUENCE [LARGE SCALE GENOMIC DNA]</scope>
    <source>
        <strain evidence="16 17">LPB0304</strain>
    </source>
</reference>
<dbReference type="SMART" id="SM00388">
    <property type="entry name" value="HisKA"/>
    <property type="match status" value="1"/>
</dbReference>
<dbReference type="InterPro" id="IPR036097">
    <property type="entry name" value="HisK_dim/P_sf"/>
</dbReference>
<evidence type="ECO:0000256" key="7">
    <source>
        <dbReference type="ARBA" id="ARBA00023012"/>
    </source>
</evidence>
<dbReference type="PROSITE" id="PS50110">
    <property type="entry name" value="RESPONSE_REGULATORY"/>
    <property type="match status" value="1"/>
</dbReference>
<feature type="domain" description="Histidine kinase" evidence="13">
    <location>
        <begin position="285"/>
        <end position="503"/>
    </location>
</feature>
<keyword evidence="3 11" id="KW-0597">Phosphoprotein</keyword>
<dbReference type="InterPro" id="IPR003594">
    <property type="entry name" value="HATPase_dom"/>
</dbReference>
<dbReference type="Gene3D" id="3.30.565.10">
    <property type="entry name" value="Histidine kinase-like ATPase, C-terminal domain"/>
    <property type="match status" value="1"/>
</dbReference>
<dbReference type="InterPro" id="IPR003661">
    <property type="entry name" value="HisK_dim/P_dom"/>
</dbReference>
<dbReference type="EC" id="2.7.13.3" evidence="2"/>
<dbReference type="FunFam" id="3.30.565.10:FF:000010">
    <property type="entry name" value="Sensor histidine kinase RcsC"/>
    <property type="match status" value="1"/>
</dbReference>
<sequence length="666" mass="71889">MSLGHYEPTLVMVSILVAVYASYTALSLAERVRHSHGRATYWWMAGGAFAMGTGIWAMHFIGMQAYRLPFPVGYDTGITFISWLLPVLASVLALSQISRPAPRASHFALSAVLMGIGINAMHYTGMAAMRMRPGIEYDPLLFALSVLIAIGASAGALWLAFHLRHRMQHAGLAQFAAALVMGGAIVGMHYTGMEAAHFSPGSICLEADVGISQDLLAGMVTVTALLLLTIATLVAVYDSRLEDRSRILAASLATSAERQTLYLHEQKARVEAERLSDMKDEFLSTLSHELRTPLNAMLGWAQLLMDGGKDEKMLKRGLQTIERNARAQSQLIEDMLDMSRLIAGKIRIEVDRTWPSDFISAAVETVRPVALAKGVRLEMLIESHAGPLAADAGRLQQVMTNLLSNAIKFTPGGGAVRVSSKRAGDTIVIEVTDTGIGIKPEFMPYVFDRFRQADSSSTRRHGGLGLGLSIAQQLVELQGGRLSAASPGEGEGATFTLTMPLSSQDDTPAAPDCLLKPHDLDAVRASSGALAGLTILVVDDERDSLDIVHYVLADMAATIVTASTAYEALQMIDRLKPDLMVSDIGMPGMDGLELIRRVRASNNPQVAAVRALALTAFSRREDRLRSLEAGFDEYLSKPVAPAELVRAVLTLCDSALHRPAPQPKRV</sequence>
<dbReference type="SUPFAM" id="SSF52172">
    <property type="entry name" value="CheY-like"/>
    <property type="match status" value="1"/>
</dbReference>
<keyword evidence="12" id="KW-0472">Membrane</keyword>
<evidence type="ECO:0000256" key="9">
    <source>
        <dbReference type="ARBA" id="ARBA00058004"/>
    </source>
</evidence>
<dbReference type="PRINTS" id="PR00344">
    <property type="entry name" value="BCTRLSENSOR"/>
</dbReference>
<dbReference type="Gene3D" id="1.10.287.130">
    <property type="match status" value="1"/>
</dbReference>
<dbReference type="CDD" id="cd00082">
    <property type="entry name" value="HisKA"/>
    <property type="match status" value="1"/>
</dbReference>
<evidence type="ECO:0000256" key="4">
    <source>
        <dbReference type="ARBA" id="ARBA00022679"/>
    </source>
</evidence>
<feature type="transmembrane region" description="Helical" evidence="12">
    <location>
        <begin position="107"/>
        <end position="128"/>
    </location>
</feature>
<evidence type="ECO:0000256" key="5">
    <source>
        <dbReference type="ARBA" id="ARBA00022729"/>
    </source>
</evidence>
<dbReference type="FunFam" id="1.10.287.130:FF:000001">
    <property type="entry name" value="Two-component sensor histidine kinase"/>
    <property type="match status" value="1"/>
</dbReference>
<dbReference type="Pfam" id="PF00072">
    <property type="entry name" value="Response_reg"/>
    <property type="match status" value="1"/>
</dbReference>
<dbReference type="CDD" id="cd17580">
    <property type="entry name" value="REC_2_DhkD-like"/>
    <property type="match status" value="1"/>
</dbReference>
<protein>
    <recommendedName>
        <fullName evidence="10">Virulence sensor protein BvgS</fullName>
        <ecNumber evidence="2">2.7.13.3</ecNumber>
    </recommendedName>
</protein>
<dbReference type="Pfam" id="PF00512">
    <property type="entry name" value="HisKA"/>
    <property type="match status" value="1"/>
</dbReference>
<keyword evidence="6" id="KW-0418">Kinase</keyword>
<dbReference type="SMART" id="SM00387">
    <property type="entry name" value="HATPase_c"/>
    <property type="match status" value="1"/>
</dbReference>
<feature type="transmembrane region" description="Helical" evidence="12">
    <location>
        <begin position="215"/>
        <end position="237"/>
    </location>
</feature>
<accession>A0A7L9U5Z3</accession>
<dbReference type="InterPro" id="IPR005467">
    <property type="entry name" value="His_kinase_dom"/>
</dbReference>
<evidence type="ECO:0000259" key="13">
    <source>
        <dbReference type="PROSITE" id="PS50109"/>
    </source>
</evidence>
<evidence type="ECO:0000256" key="1">
    <source>
        <dbReference type="ARBA" id="ARBA00000085"/>
    </source>
</evidence>
<dbReference type="Gene3D" id="3.40.50.2300">
    <property type="match status" value="1"/>
</dbReference>
<dbReference type="PANTHER" id="PTHR43547:SF2">
    <property type="entry name" value="HYBRID SIGNAL TRANSDUCTION HISTIDINE KINASE C"/>
    <property type="match status" value="1"/>
</dbReference>
<feature type="transmembrane region" description="Helical" evidence="12">
    <location>
        <begin position="41"/>
        <end position="66"/>
    </location>
</feature>
<dbReference type="SUPFAM" id="SSF55874">
    <property type="entry name" value="ATPase domain of HSP90 chaperone/DNA topoisomerase II/histidine kinase"/>
    <property type="match status" value="1"/>
</dbReference>
<keyword evidence="8" id="KW-0843">Virulence</keyword>
<organism evidence="16 17">
    <name type="scientific">Massilia litorea</name>
    <dbReference type="NCBI Taxonomy" id="2769491"/>
    <lineage>
        <taxon>Bacteria</taxon>
        <taxon>Pseudomonadati</taxon>
        <taxon>Pseudomonadota</taxon>
        <taxon>Betaproteobacteria</taxon>
        <taxon>Burkholderiales</taxon>
        <taxon>Oxalobacteraceae</taxon>
        <taxon>Telluria group</taxon>
        <taxon>Massilia</taxon>
    </lineage>
</organism>
<keyword evidence="7" id="KW-0902">Two-component regulatory system</keyword>
<dbReference type="SUPFAM" id="SSF47384">
    <property type="entry name" value="Homodimeric domain of signal transducing histidine kinase"/>
    <property type="match status" value="1"/>
</dbReference>
<gene>
    <name evidence="16" type="ORF">LPB04_03280</name>
</gene>
<evidence type="ECO:0000256" key="10">
    <source>
        <dbReference type="ARBA" id="ARBA00070152"/>
    </source>
</evidence>
<feature type="transmembrane region" description="Helical" evidence="12">
    <location>
        <begin position="6"/>
        <end position="29"/>
    </location>
</feature>